<comment type="caution">
    <text evidence="1">The sequence shown here is derived from an EMBL/GenBank/DDBJ whole genome shotgun (WGS) entry which is preliminary data.</text>
</comment>
<dbReference type="Proteomes" id="UP001234178">
    <property type="component" value="Unassembled WGS sequence"/>
</dbReference>
<protein>
    <submittedName>
        <fullName evidence="1">Uncharacterized protein</fullName>
    </submittedName>
</protein>
<proteinExistence type="predicted"/>
<accession>A0ABR0A624</accession>
<evidence type="ECO:0000313" key="2">
    <source>
        <dbReference type="Proteomes" id="UP001234178"/>
    </source>
</evidence>
<sequence length="77" mass="9057">MEAFRHDLGTCGPLSSQWMKPHLNRHVQQSNHVREQQSGFEELSLRYLRKSNQINRQRPPYCVLIDDIIEETGHTAK</sequence>
<dbReference type="EMBL" id="JAOYFB010000036">
    <property type="protein sequence ID" value="KAK4020580.1"/>
    <property type="molecule type" value="Genomic_DNA"/>
</dbReference>
<gene>
    <name evidence="1" type="ORF">OUZ56_002545</name>
</gene>
<organism evidence="1 2">
    <name type="scientific">Daphnia magna</name>
    <dbReference type="NCBI Taxonomy" id="35525"/>
    <lineage>
        <taxon>Eukaryota</taxon>
        <taxon>Metazoa</taxon>
        <taxon>Ecdysozoa</taxon>
        <taxon>Arthropoda</taxon>
        <taxon>Crustacea</taxon>
        <taxon>Branchiopoda</taxon>
        <taxon>Diplostraca</taxon>
        <taxon>Cladocera</taxon>
        <taxon>Anomopoda</taxon>
        <taxon>Daphniidae</taxon>
        <taxon>Daphnia</taxon>
    </lineage>
</organism>
<keyword evidence="2" id="KW-1185">Reference proteome</keyword>
<name>A0ABR0A624_9CRUS</name>
<evidence type="ECO:0000313" key="1">
    <source>
        <dbReference type="EMBL" id="KAK4020580.1"/>
    </source>
</evidence>
<reference evidence="1 2" key="1">
    <citation type="journal article" date="2023" name="Nucleic Acids Res.">
        <title>The hologenome of Daphnia magna reveals possible DNA methylation and microbiome-mediated evolution of the host genome.</title>
        <authorList>
            <person name="Chaturvedi A."/>
            <person name="Li X."/>
            <person name="Dhandapani V."/>
            <person name="Marshall H."/>
            <person name="Kissane S."/>
            <person name="Cuenca-Cambronero M."/>
            <person name="Asole G."/>
            <person name="Calvet F."/>
            <person name="Ruiz-Romero M."/>
            <person name="Marangio P."/>
            <person name="Guigo R."/>
            <person name="Rago D."/>
            <person name="Mirbahai L."/>
            <person name="Eastwood N."/>
            <person name="Colbourne J.K."/>
            <person name="Zhou J."/>
            <person name="Mallon E."/>
            <person name="Orsini L."/>
        </authorList>
    </citation>
    <scope>NUCLEOTIDE SEQUENCE [LARGE SCALE GENOMIC DNA]</scope>
    <source>
        <strain evidence="1">LRV0_1</strain>
    </source>
</reference>